<name>A0ABZ2R0H3_9ACTN</name>
<dbReference type="SUPFAM" id="SSF51556">
    <property type="entry name" value="Metallo-dependent hydrolases"/>
    <property type="match status" value="1"/>
</dbReference>
<dbReference type="PANTHER" id="PTHR43794:SF5">
    <property type="entry name" value="CHLOROHYDROLASE FAMILY PROTEIN"/>
    <property type="match status" value="1"/>
</dbReference>
<keyword evidence="3" id="KW-1185">Reference proteome</keyword>
<accession>A0ABZ2R0H3</accession>
<dbReference type="PROSITE" id="PS51318">
    <property type="entry name" value="TAT"/>
    <property type="match status" value="1"/>
</dbReference>
<dbReference type="Gene3D" id="2.30.40.10">
    <property type="entry name" value="Urease, subunit C, domain 1"/>
    <property type="match status" value="1"/>
</dbReference>
<dbReference type="InterPro" id="IPR006680">
    <property type="entry name" value="Amidohydro-rel"/>
</dbReference>
<sequence length="481" mass="50663">MAREQDPAPYGMTSPRIGRRAVLAGIGGLPLAAAAGVPESDGRAAGAAAAPDGAAPTLLRGADLVLTMDPGIGEGPLGALEDGVDLLLRDGTIAAVGRRLEAPPGARVREIGGTIVLPGFVDLHNHLWQSSIRGGCADRDLMGWLSGCNGHVLSKIGPRDMYRFVRLAALDALGAGVTTVVDWVHPVPYDTAGAYIRALDDAGVRFVYAAAQHAAARELIPRVKKDFLDPLPLASAQVSAQAGMSVRAELRQFHALARELGVMLNCHVLECRQDRADDPVRALREVGAFGPDLLMNHAVHLDDREIALTGEHDVRVAHCPLSNMRLASGIAPLPALHRHGVRAGLGHDGGTNDTSDMFNLMKAAVGLQRARHEDAGVHPTIPAVLRMATLGGAECLGMADRIGSLTPGKRADVVVLDPGTLNFAPRFDWTSQIVLNGQPPNVSEVFVDGRPRKARGELVGVDTARVVREAERAAANLRAAA</sequence>
<dbReference type="SUPFAM" id="SSF51338">
    <property type="entry name" value="Composite domain of metallo-dependent hydrolases"/>
    <property type="match status" value="2"/>
</dbReference>
<dbReference type="InterPro" id="IPR032466">
    <property type="entry name" value="Metal_Hydrolase"/>
</dbReference>
<dbReference type="Pfam" id="PF01979">
    <property type="entry name" value="Amidohydro_1"/>
    <property type="match status" value="1"/>
</dbReference>
<protein>
    <submittedName>
        <fullName evidence="2">Amidohydrolase family protein</fullName>
    </submittedName>
</protein>
<evidence type="ECO:0000313" key="3">
    <source>
        <dbReference type="Proteomes" id="UP001626628"/>
    </source>
</evidence>
<dbReference type="Proteomes" id="UP001626628">
    <property type="component" value="Chromosome"/>
</dbReference>
<dbReference type="InterPro" id="IPR011059">
    <property type="entry name" value="Metal-dep_hydrolase_composite"/>
</dbReference>
<dbReference type="InterPro" id="IPR006311">
    <property type="entry name" value="TAT_signal"/>
</dbReference>
<dbReference type="Gene3D" id="3.20.20.140">
    <property type="entry name" value="Metal-dependent hydrolases"/>
    <property type="match status" value="1"/>
</dbReference>
<evidence type="ECO:0000259" key="1">
    <source>
        <dbReference type="Pfam" id="PF01979"/>
    </source>
</evidence>
<dbReference type="EMBL" id="CP147982">
    <property type="protein sequence ID" value="WXK79292.1"/>
    <property type="molecule type" value="Genomic_DNA"/>
</dbReference>
<evidence type="ECO:0000313" key="2">
    <source>
        <dbReference type="EMBL" id="WXK79292.1"/>
    </source>
</evidence>
<dbReference type="RefSeq" id="WP_407287809.1">
    <property type="nucleotide sequence ID" value="NZ_CP147982.1"/>
</dbReference>
<gene>
    <name evidence="2" type="ORF">WAB15_26680</name>
</gene>
<proteinExistence type="predicted"/>
<reference evidence="2 3" key="1">
    <citation type="submission" date="2024-03" db="EMBL/GenBank/DDBJ databases">
        <title>The complete genome of Streptomyces sirii sp.nov.</title>
        <authorList>
            <person name="Zakalyukina Y.V."/>
            <person name="Belik A.R."/>
            <person name="Biryukov M.V."/>
            <person name="Baturina O.A."/>
            <person name="Kabilov M.R."/>
        </authorList>
    </citation>
    <scope>NUCLEOTIDE SEQUENCE [LARGE SCALE GENOMIC DNA]</scope>
    <source>
        <strain evidence="2 3">BP-8</strain>
    </source>
</reference>
<organism evidence="2 3">
    <name type="scientific">Streptomyces sirii</name>
    <dbReference type="NCBI Taxonomy" id="3127701"/>
    <lineage>
        <taxon>Bacteria</taxon>
        <taxon>Bacillati</taxon>
        <taxon>Actinomycetota</taxon>
        <taxon>Actinomycetes</taxon>
        <taxon>Kitasatosporales</taxon>
        <taxon>Streptomycetaceae</taxon>
        <taxon>Streptomyces</taxon>
    </lineage>
</organism>
<dbReference type="InterPro" id="IPR050287">
    <property type="entry name" value="MTA/SAH_deaminase"/>
</dbReference>
<feature type="domain" description="Amidohydrolase-related" evidence="1">
    <location>
        <begin position="115"/>
        <end position="450"/>
    </location>
</feature>
<dbReference type="PANTHER" id="PTHR43794">
    <property type="entry name" value="AMINOHYDROLASE SSNA-RELATED"/>
    <property type="match status" value="1"/>
</dbReference>